<reference evidence="6 9" key="1">
    <citation type="submission" date="2018-05" db="EMBL/GenBank/DDBJ databases">
        <title>Legionella qingyii sp.nov., whole genome shotgun sequence.</title>
        <authorList>
            <person name="Wu H."/>
            <person name="Zhu Q."/>
            <person name="Hu C."/>
        </authorList>
    </citation>
    <scope>NUCLEOTIDE SEQUENCE [LARGE SCALE GENOMIC DNA]</scope>
    <source>
        <strain evidence="6 9">HEB18</strain>
    </source>
</reference>
<evidence type="ECO:0000313" key="8">
    <source>
        <dbReference type="EMBL" id="RUR24990.1"/>
    </source>
</evidence>
<comment type="subcellular location">
    <subcellularLocation>
        <location evidence="1">Endomembrane system</location>
        <topology evidence="1">Multi-pass membrane protein</topology>
    </subcellularLocation>
</comment>
<dbReference type="EMBL" id="RZGX01000004">
    <property type="protein sequence ID" value="RUR24990.1"/>
    <property type="molecule type" value="Genomic_DNA"/>
</dbReference>
<keyword evidence="4 5" id="KW-0472">Membrane</keyword>
<dbReference type="InterPro" id="IPR007318">
    <property type="entry name" value="Phopholipid_MeTrfase"/>
</dbReference>
<dbReference type="EMBL" id="QHJG01000008">
    <property type="protein sequence ID" value="PWY56473.1"/>
    <property type="molecule type" value="Genomic_DNA"/>
</dbReference>
<dbReference type="Pfam" id="PF04191">
    <property type="entry name" value="PEMT"/>
    <property type="match status" value="1"/>
</dbReference>
<evidence type="ECO:0000313" key="10">
    <source>
        <dbReference type="Proteomes" id="UP000287374"/>
    </source>
</evidence>
<dbReference type="GO" id="GO:0032259">
    <property type="term" value="P:methylation"/>
    <property type="evidence" value="ECO:0007669"/>
    <property type="project" value="UniProtKB-KW"/>
</dbReference>
<dbReference type="OrthoDB" id="9789029at2"/>
<dbReference type="Proteomes" id="UP000247152">
    <property type="component" value="Unassembled WGS sequence"/>
</dbReference>
<evidence type="ECO:0000313" key="9">
    <source>
        <dbReference type="Proteomes" id="UP000247152"/>
    </source>
</evidence>
<feature type="transmembrane region" description="Helical" evidence="5">
    <location>
        <begin position="32"/>
        <end position="53"/>
    </location>
</feature>
<evidence type="ECO:0000256" key="3">
    <source>
        <dbReference type="ARBA" id="ARBA00022989"/>
    </source>
</evidence>
<evidence type="ECO:0000256" key="5">
    <source>
        <dbReference type="SAM" id="Phobius"/>
    </source>
</evidence>
<feature type="transmembrane region" description="Helical" evidence="5">
    <location>
        <begin position="85"/>
        <end position="118"/>
    </location>
</feature>
<dbReference type="PANTHER" id="PTHR12714:SF24">
    <property type="entry name" value="SLR1182 PROTEIN"/>
    <property type="match status" value="1"/>
</dbReference>
<evidence type="ECO:0000256" key="2">
    <source>
        <dbReference type="ARBA" id="ARBA00022692"/>
    </source>
</evidence>
<dbReference type="PANTHER" id="PTHR12714">
    <property type="entry name" value="PROTEIN-S ISOPRENYLCYSTEINE O-METHYLTRANSFERASE"/>
    <property type="match status" value="1"/>
</dbReference>
<feature type="transmembrane region" description="Helical" evidence="5">
    <location>
        <begin position="9"/>
        <end position="26"/>
    </location>
</feature>
<keyword evidence="10" id="KW-1185">Reference proteome</keyword>
<dbReference type="EMBL" id="QHJG01000003">
    <property type="protein sequence ID" value="PWY57170.1"/>
    <property type="molecule type" value="Genomic_DNA"/>
</dbReference>
<evidence type="ECO:0000256" key="1">
    <source>
        <dbReference type="ARBA" id="ARBA00004127"/>
    </source>
</evidence>
<keyword evidence="2 5" id="KW-0812">Transmembrane</keyword>
<dbReference type="AlphaFoldDB" id="A0A317U3B3"/>
<dbReference type="Proteomes" id="UP000287374">
    <property type="component" value="Unassembled WGS sequence"/>
</dbReference>
<protein>
    <submittedName>
        <fullName evidence="6">Isoprenylcysteine carboxylmethyltransferase family protein</fullName>
    </submittedName>
</protein>
<sequence>MIAKYLDKYVTIQACIGTAILVLTPFARFPIWVLQIIGPVLFIIGLWVLIIAIKQLGVAFTPVVTPIDNAQLVTSGIYSIIRHPIYTGIILMAVGWCLFWGSILSIIASLALIIFFHFKAKKEEALLSKKYPEYAKYVSTVKKKIIPFIY</sequence>
<dbReference type="GO" id="GO:0012505">
    <property type="term" value="C:endomembrane system"/>
    <property type="evidence" value="ECO:0007669"/>
    <property type="project" value="UniProtKB-SubCell"/>
</dbReference>
<dbReference type="GO" id="GO:0008168">
    <property type="term" value="F:methyltransferase activity"/>
    <property type="evidence" value="ECO:0007669"/>
    <property type="project" value="UniProtKB-KW"/>
</dbReference>
<accession>A0A317U3B3</accession>
<evidence type="ECO:0000313" key="6">
    <source>
        <dbReference type="EMBL" id="PWY56473.1"/>
    </source>
</evidence>
<reference evidence="8 10" key="2">
    <citation type="submission" date="2018-12" db="EMBL/GenBank/DDBJ databases">
        <title>Legionella sp,whole genome shotgun sequence.</title>
        <authorList>
            <person name="Wu H."/>
        </authorList>
    </citation>
    <scope>NUCLEOTIDE SEQUENCE [LARGE SCALE GENOMIC DNA]</scope>
    <source>
        <strain evidence="10">km489</strain>
        <strain evidence="8">Km489</strain>
    </source>
</reference>
<evidence type="ECO:0000313" key="7">
    <source>
        <dbReference type="EMBL" id="PWY57170.1"/>
    </source>
</evidence>
<name>A0A317U3B3_9GAMM</name>
<organism evidence="6 9">
    <name type="scientific">Legionella qingyii</name>
    <dbReference type="NCBI Taxonomy" id="2184757"/>
    <lineage>
        <taxon>Bacteria</taxon>
        <taxon>Pseudomonadati</taxon>
        <taxon>Pseudomonadota</taxon>
        <taxon>Gammaproteobacteria</taxon>
        <taxon>Legionellales</taxon>
        <taxon>Legionellaceae</taxon>
        <taxon>Legionella</taxon>
    </lineage>
</organism>
<keyword evidence="6" id="KW-0489">Methyltransferase</keyword>
<comment type="caution">
    <text evidence="6">The sequence shown here is derived from an EMBL/GenBank/DDBJ whole genome shotgun (WGS) entry which is preliminary data.</text>
</comment>
<dbReference type="RefSeq" id="WP_110141416.1">
    <property type="nucleotide sequence ID" value="NZ_QHJG01000003.1"/>
</dbReference>
<keyword evidence="6" id="KW-0808">Transferase</keyword>
<keyword evidence="3 5" id="KW-1133">Transmembrane helix</keyword>
<dbReference type="Gene3D" id="1.20.120.1630">
    <property type="match status" value="1"/>
</dbReference>
<proteinExistence type="predicted"/>
<gene>
    <name evidence="7" type="ORF">DGG96_02345</name>
    <name evidence="6" type="ORF">DGG96_06845</name>
    <name evidence="8" type="ORF">ELY20_04330</name>
</gene>
<evidence type="ECO:0000256" key="4">
    <source>
        <dbReference type="ARBA" id="ARBA00023136"/>
    </source>
</evidence>